<proteinExistence type="predicted"/>
<organism evidence="2 3">
    <name type="scientific">Polyporus arcularius HHB13444</name>
    <dbReference type="NCBI Taxonomy" id="1314778"/>
    <lineage>
        <taxon>Eukaryota</taxon>
        <taxon>Fungi</taxon>
        <taxon>Dikarya</taxon>
        <taxon>Basidiomycota</taxon>
        <taxon>Agaricomycotina</taxon>
        <taxon>Agaricomycetes</taxon>
        <taxon>Polyporales</taxon>
        <taxon>Polyporaceae</taxon>
        <taxon>Polyporus</taxon>
    </lineage>
</organism>
<dbReference type="AlphaFoldDB" id="A0A5C3NV12"/>
<feature type="compositionally biased region" description="Low complexity" evidence="1">
    <location>
        <begin position="234"/>
        <end position="253"/>
    </location>
</feature>
<feature type="compositionally biased region" description="Polar residues" evidence="1">
    <location>
        <begin position="193"/>
        <end position="204"/>
    </location>
</feature>
<gene>
    <name evidence="2" type="ORF">K466DRAFT_347268</name>
</gene>
<accession>A0A5C3NV12</accession>
<feature type="compositionally biased region" description="Low complexity" evidence="1">
    <location>
        <begin position="62"/>
        <end position="72"/>
    </location>
</feature>
<evidence type="ECO:0000256" key="1">
    <source>
        <dbReference type="SAM" id="MobiDB-lite"/>
    </source>
</evidence>
<keyword evidence="3" id="KW-1185">Reference proteome</keyword>
<feature type="compositionally biased region" description="Basic and acidic residues" evidence="1">
    <location>
        <begin position="25"/>
        <end position="61"/>
    </location>
</feature>
<feature type="region of interest" description="Disordered" evidence="1">
    <location>
        <begin position="193"/>
        <end position="253"/>
    </location>
</feature>
<sequence>MSWIAKRGGMGMRRGALYRRWSDRGVHESRPDVGDDVKSESESKWPESRLRLEEPEQEERASSSSSSSSWGWAERSLWELATEGDRRWAEEGETAREVAADGECQDWEEEDDARRKSAMRACERSSLFGHGKDGAGSDARAWCCRQRPRGRLRDGAASDGTGEGDMHASMETSRERGNRAAVDVVYIVGAAHSQTASMDSQSSPGRRPLPETSSRPAQPRPLSVKPQSSPQLTQSPADSSPAQSPSRVPRSSVSGRAQLISAFPTLHVILPSPRFLRHLLLRRYCAAGPAIVVATVSSRPRSRSMREKSTGNDWLAEVAYHGPDPDRPIRVSRPLPANPRPRLVADPQSTLATTRRRMGTASSVVCHGENMAMESEGIPPCADSVYIRSGPELSSTPPAIKRWTIARFGLPDAS</sequence>
<name>A0A5C3NV12_9APHY</name>
<dbReference type="InParanoid" id="A0A5C3NV12"/>
<feature type="compositionally biased region" description="Basic and acidic residues" evidence="1">
    <location>
        <begin position="84"/>
        <end position="99"/>
    </location>
</feature>
<feature type="compositionally biased region" description="Basic and acidic residues" evidence="1">
    <location>
        <begin position="164"/>
        <end position="178"/>
    </location>
</feature>
<evidence type="ECO:0000313" key="2">
    <source>
        <dbReference type="EMBL" id="TFK81205.1"/>
    </source>
</evidence>
<feature type="region of interest" description="Disordered" evidence="1">
    <location>
        <begin position="84"/>
        <end position="178"/>
    </location>
</feature>
<dbReference type="EMBL" id="ML211638">
    <property type="protein sequence ID" value="TFK81205.1"/>
    <property type="molecule type" value="Genomic_DNA"/>
</dbReference>
<feature type="region of interest" description="Disordered" evidence="1">
    <location>
        <begin position="25"/>
        <end position="72"/>
    </location>
</feature>
<dbReference type="Proteomes" id="UP000308197">
    <property type="component" value="Unassembled WGS sequence"/>
</dbReference>
<protein>
    <submittedName>
        <fullName evidence="2">Uncharacterized protein</fullName>
    </submittedName>
</protein>
<evidence type="ECO:0000313" key="3">
    <source>
        <dbReference type="Proteomes" id="UP000308197"/>
    </source>
</evidence>
<reference evidence="2 3" key="1">
    <citation type="journal article" date="2019" name="Nat. Ecol. Evol.">
        <title>Megaphylogeny resolves global patterns of mushroom evolution.</title>
        <authorList>
            <person name="Varga T."/>
            <person name="Krizsan K."/>
            <person name="Foldi C."/>
            <person name="Dima B."/>
            <person name="Sanchez-Garcia M."/>
            <person name="Sanchez-Ramirez S."/>
            <person name="Szollosi G.J."/>
            <person name="Szarkandi J.G."/>
            <person name="Papp V."/>
            <person name="Albert L."/>
            <person name="Andreopoulos W."/>
            <person name="Angelini C."/>
            <person name="Antonin V."/>
            <person name="Barry K.W."/>
            <person name="Bougher N.L."/>
            <person name="Buchanan P."/>
            <person name="Buyck B."/>
            <person name="Bense V."/>
            <person name="Catcheside P."/>
            <person name="Chovatia M."/>
            <person name="Cooper J."/>
            <person name="Damon W."/>
            <person name="Desjardin D."/>
            <person name="Finy P."/>
            <person name="Geml J."/>
            <person name="Haridas S."/>
            <person name="Hughes K."/>
            <person name="Justo A."/>
            <person name="Karasinski D."/>
            <person name="Kautmanova I."/>
            <person name="Kiss B."/>
            <person name="Kocsube S."/>
            <person name="Kotiranta H."/>
            <person name="LaButti K.M."/>
            <person name="Lechner B.E."/>
            <person name="Liimatainen K."/>
            <person name="Lipzen A."/>
            <person name="Lukacs Z."/>
            <person name="Mihaltcheva S."/>
            <person name="Morgado L.N."/>
            <person name="Niskanen T."/>
            <person name="Noordeloos M.E."/>
            <person name="Ohm R.A."/>
            <person name="Ortiz-Santana B."/>
            <person name="Ovrebo C."/>
            <person name="Racz N."/>
            <person name="Riley R."/>
            <person name="Savchenko A."/>
            <person name="Shiryaev A."/>
            <person name="Soop K."/>
            <person name="Spirin V."/>
            <person name="Szebenyi C."/>
            <person name="Tomsovsky M."/>
            <person name="Tulloss R.E."/>
            <person name="Uehling J."/>
            <person name="Grigoriev I.V."/>
            <person name="Vagvolgyi C."/>
            <person name="Papp T."/>
            <person name="Martin F.M."/>
            <person name="Miettinen O."/>
            <person name="Hibbett D.S."/>
            <person name="Nagy L.G."/>
        </authorList>
    </citation>
    <scope>NUCLEOTIDE SEQUENCE [LARGE SCALE GENOMIC DNA]</scope>
    <source>
        <strain evidence="2 3">HHB13444</strain>
    </source>
</reference>